<organism evidence="6">
    <name type="scientific">Salpingoeca rosetta (strain ATCC 50818 / BSB-021)</name>
    <dbReference type="NCBI Taxonomy" id="946362"/>
    <lineage>
        <taxon>Eukaryota</taxon>
        <taxon>Choanoflagellata</taxon>
        <taxon>Craspedida</taxon>
        <taxon>Salpingoecidae</taxon>
        <taxon>Salpingoeca</taxon>
    </lineage>
</organism>
<comment type="similarity">
    <text evidence="1 4">Belongs to the short-chain dehydrogenases/reductases (SDR) family.</text>
</comment>
<dbReference type="Proteomes" id="UP000007799">
    <property type="component" value="Unassembled WGS sequence"/>
</dbReference>
<gene>
    <name evidence="5" type="ORF">PTSG_02771</name>
</gene>
<dbReference type="Gene3D" id="3.40.50.720">
    <property type="entry name" value="NAD(P)-binding Rossmann-like Domain"/>
    <property type="match status" value="1"/>
</dbReference>
<dbReference type="PRINTS" id="PR00081">
    <property type="entry name" value="GDHRDH"/>
</dbReference>
<dbReference type="Pfam" id="PF00106">
    <property type="entry name" value="adh_short"/>
    <property type="match status" value="1"/>
</dbReference>
<dbReference type="PANTHER" id="PTHR44196:SF1">
    <property type="entry name" value="DEHYDROGENASE_REDUCTASE SDR FAMILY MEMBER 7B"/>
    <property type="match status" value="1"/>
</dbReference>
<evidence type="ECO:0000256" key="1">
    <source>
        <dbReference type="ARBA" id="ARBA00006484"/>
    </source>
</evidence>
<protein>
    <submittedName>
        <fullName evidence="5">Short-chain dehydrogenase/reductase 10c</fullName>
    </submittedName>
</protein>
<dbReference type="AlphaFoldDB" id="F2U397"/>
<evidence type="ECO:0000313" key="5">
    <source>
        <dbReference type="EMBL" id="EGD82091.1"/>
    </source>
</evidence>
<dbReference type="InterPro" id="IPR002347">
    <property type="entry name" value="SDR_fam"/>
</dbReference>
<dbReference type="EMBL" id="GL832960">
    <property type="protein sequence ID" value="EGD82091.1"/>
    <property type="molecule type" value="Genomic_DNA"/>
</dbReference>
<name>F2U397_SALR5</name>
<dbReference type="STRING" id="946362.F2U397"/>
<evidence type="ECO:0000256" key="2">
    <source>
        <dbReference type="ARBA" id="ARBA00023002"/>
    </source>
</evidence>
<dbReference type="NCBIfam" id="NF004825">
    <property type="entry name" value="PRK06181.1"/>
    <property type="match status" value="1"/>
</dbReference>
<dbReference type="RefSeq" id="XP_004996274.1">
    <property type="nucleotide sequence ID" value="XM_004996217.1"/>
</dbReference>
<reference evidence="5" key="1">
    <citation type="submission" date="2009-08" db="EMBL/GenBank/DDBJ databases">
        <title>Annotation of Salpingoeca rosetta.</title>
        <authorList>
            <consortium name="The Broad Institute Genome Sequencing Platform"/>
            <person name="Russ C."/>
            <person name="Cuomo C."/>
            <person name="Burger G."/>
            <person name="Gray M.W."/>
            <person name="Holland P.W.H."/>
            <person name="King N."/>
            <person name="Lang F.B.F."/>
            <person name="Roger A.J."/>
            <person name="Ruiz-Trillo I."/>
            <person name="Young S.K."/>
            <person name="Zeng Q."/>
            <person name="Gargeya S."/>
            <person name="Alvarado L."/>
            <person name="Berlin A."/>
            <person name="Chapman S.B."/>
            <person name="Chen Z."/>
            <person name="Freedman E."/>
            <person name="Gellesch M."/>
            <person name="Goldberg J."/>
            <person name="Griggs A."/>
            <person name="Gujja S."/>
            <person name="Heilman E."/>
            <person name="Heiman D."/>
            <person name="Howarth C."/>
            <person name="Mehta T."/>
            <person name="Neiman D."/>
            <person name="Pearson M."/>
            <person name="Roberts A."/>
            <person name="Saif S."/>
            <person name="Shea T."/>
            <person name="Shenoy N."/>
            <person name="Sisk P."/>
            <person name="Stolte C."/>
            <person name="Sykes S."/>
            <person name="White J."/>
            <person name="Yandava C."/>
            <person name="Haas B."/>
            <person name="Nusbaum C."/>
            <person name="Birren B."/>
        </authorList>
    </citation>
    <scope>NUCLEOTIDE SEQUENCE [LARGE SCALE GENOMIC DNA]</scope>
    <source>
        <strain evidence="5">ATCC 50818</strain>
    </source>
</reference>
<dbReference type="PANTHER" id="PTHR44196">
    <property type="entry name" value="DEHYDROGENASE/REDUCTASE SDR FAMILY MEMBER 7B"/>
    <property type="match status" value="1"/>
</dbReference>
<dbReference type="GO" id="GO:0016020">
    <property type="term" value="C:membrane"/>
    <property type="evidence" value="ECO:0007669"/>
    <property type="project" value="TreeGrafter"/>
</dbReference>
<dbReference type="SUPFAM" id="SSF51735">
    <property type="entry name" value="NAD(P)-binding Rossmann-fold domains"/>
    <property type="match status" value="1"/>
</dbReference>
<dbReference type="eggNOG" id="KOG1205">
    <property type="taxonomic scope" value="Eukaryota"/>
</dbReference>
<dbReference type="PROSITE" id="PS00061">
    <property type="entry name" value="ADH_SHORT"/>
    <property type="match status" value="1"/>
</dbReference>
<dbReference type="GO" id="GO:0016491">
    <property type="term" value="F:oxidoreductase activity"/>
    <property type="evidence" value="ECO:0007669"/>
    <property type="project" value="UniProtKB-KW"/>
</dbReference>
<evidence type="ECO:0000256" key="3">
    <source>
        <dbReference type="ARBA" id="ARBA00037096"/>
    </source>
</evidence>
<dbReference type="InParanoid" id="F2U397"/>
<dbReference type="KEGG" id="sre:PTSG_02771"/>
<sequence>MVVSWWRVGVGVGVLAVLLTLGYKVAPLDTAATLQAVLLIPVHLGKAAALVIDASYHAGFVVVELCLAAARAGLQVYNPEHVPTPPHQQAQQQRSVDVSWQEALLAARHDISAFDDAASGNDALAWTKAGVVPGMLNQAVVITGASSGIGKDVALLAAEAGAALLLAARRMERLEQVAEQCRRAGATSVHIVRYDATRPEDAMSLVETAAARLGRIDTLILNAGTAGTWSRLEDLPNTDALHWLMEVNYWGYVRATHAALPHLKRTRGRVVVVSSFYARIPAPFQAGYAATKHALHGFFDTLRPELAAHGVSVTVHCPGGVKTEVQRKFVHADDRHRHMELSMPSYLLASSRECAASVLWAAYRRMREAYFPLYAGLAVDARTAFPAAFDSAYTWVVNRHVSQDTFSLAPAAHADQEQ</sequence>
<dbReference type="OrthoDB" id="1933717at2759"/>
<comment type="function">
    <text evidence="3">Putative oxidoreductase.</text>
</comment>
<dbReference type="FunCoup" id="F2U397">
    <property type="interactions" value="574"/>
</dbReference>
<dbReference type="GeneID" id="16076860"/>
<dbReference type="PRINTS" id="PR00080">
    <property type="entry name" value="SDRFAMILY"/>
</dbReference>
<dbReference type="InterPro" id="IPR036291">
    <property type="entry name" value="NAD(P)-bd_dom_sf"/>
</dbReference>
<evidence type="ECO:0000256" key="4">
    <source>
        <dbReference type="RuleBase" id="RU000363"/>
    </source>
</evidence>
<evidence type="ECO:0000313" key="6">
    <source>
        <dbReference type="Proteomes" id="UP000007799"/>
    </source>
</evidence>
<proteinExistence type="inferred from homology"/>
<keyword evidence="6" id="KW-1185">Reference proteome</keyword>
<accession>F2U397</accession>
<keyword evidence="2" id="KW-0560">Oxidoreductase</keyword>
<dbReference type="InterPro" id="IPR020904">
    <property type="entry name" value="Sc_DH/Rdtase_CS"/>
</dbReference>